<feature type="region of interest" description="Disordered" evidence="6">
    <location>
        <begin position="119"/>
        <end position="144"/>
    </location>
</feature>
<name>A0A9P0FEY0_BRAAE</name>
<evidence type="ECO:0000256" key="4">
    <source>
        <dbReference type="ARBA" id="ARBA00023163"/>
    </source>
</evidence>
<dbReference type="GO" id="GO:0005634">
    <property type="term" value="C:nucleus"/>
    <property type="evidence" value="ECO:0007669"/>
    <property type="project" value="UniProtKB-SubCell"/>
</dbReference>
<keyword evidence="3" id="KW-0805">Transcription regulation</keyword>
<dbReference type="SMART" id="SM01025">
    <property type="entry name" value="BEN"/>
    <property type="match status" value="2"/>
</dbReference>
<dbReference type="AlphaFoldDB" id="A0A9P0FEY0"/>
<dbReference type="Gene3D" id="1.10.10.2590">
    <property type="entry name" value="BEN domain"/>
    <property type="match status" value="2"/>
</dbReference>
<evidence type="ECO:0000256" key="3">
    <source>
        <dbReference type="ARBA" id="ARBA00023015"/>
    </source>
</evidence>
<dbReference type="GO" id="GO:0045666">
    <property type="term" value="P:positive regulation of neuron differentiation"/>
    <property type="evidence" value="ECO:0007669"/>
    <property type="project" value="InterPro"/>
</dbReference>
<dbReference type="GO" id="GO:0045746">
    <property type="term" value="P:negative regulation of Notch signaling pathway"/>
    <property type="evidence" value="ECO:0007669"/>
    <property type="project" value="InterPro"/>
</dbReference>
<dbReference type="PANTHER" id="PTHR35346">
    <property type="entry name" value="BEN DOMAIN-CONTAINING PROTEIN 6"/>
    <property type="match status" value="1"/>
</dbReference>
<dbReference type="PROSITE" id="PS51457">
    <property type="entry name" value="BEN"/>
    <property type="match status" value="2"/>
</dbReference>
<dbReference type="PANTHER" id="PTHR35346:SF1">
    <property type="entry name" value="BEN DOMAIN-CONTAINING PROTEIN 6"/>
    <property type="match status" value="1"/>
</dbReference>
<keyword evidence="9" id="KW-1185">Reference proteome</keyword>
<comment type="subcellular location">
    <subcellularLocation>
        <location evidence="1">Nucleus</location>
    </subcellularLocation>
</comment>
<keyword evidence="5" id="KW-0539">Nucleus</keyword>
<evidence type="ECO:0000256" key="1">
    <source>
        <dbReference type="ARBA" id="ARBA00004123"/>
    </source>
</evidence>
<dbReference type="EMBL" id="OV121133">
    <property type="protein sequence ID" value="CAH0551592.1"/>
    <property type="molecule type" value="Genomic_DNA"/>
</dbReference>
<evidence type="ECO:0000313" key="8">
    <source>
        <dbReference type="EMBL" id="CAH0551592.1"/>
    </source>
</evidence>
<evidence type="ECO:0000313" key="9">
    <source>
        <dbReference type="Proteomes" id="UP001154078"/>
    </source>
</evidence>
<proteinExistence type="predicted"/>
<dbReference type="Pfam" id="PF10523">
    <property type="entry name" value="BEN"/>
    <property type="match status" value="2"/>
</dbReference>
<evidence type="ECO:0000256" key="2">
    <source>
        <dbReference type="ARBA" id="ARBA00022491"/>
    </source>
</evidence>
<reference evidence="8" key="1">
    <citation type="submission" date="2021-12" db="EMBL/GenBank/DDBJ databases">
        <authorList>
            <person name="King R."/>
        </authorList>
    </citation>
    <scope>NUCLEOTIDE SEQUENCE</scope>
</reference>
<gene>
    <name evidence="8" type="ORF">MELIAE_LOCUS4162</name>
</gene>
<evidence type="ECO:0000259" key="7">
    <source>
        <dbReference type="PROSITE" id="PS51457"/>
    </source>
</evidence>
<keyword evidence="4" id="KW-0804">Transcription</keyword>
<protein>
    <recommendedName>
        <fullName evidence="7">BEN domain-containing protein</fullName>
    </recommendedName>
</protein>
<dbReference type="InterPro" id="IPR018379">
    <property type="entry name" value="BEN_domain"/>
</dbReference>
<dbReference type="InterPro" id="IPR037496">
    <property type="entry name" value="BEND6-like"/>
</dbReference>
<dbReference type="GO" id="GO:0003714">
    <property type="term" value="F:transcription corepressor activity"/>
    <property type="evidence" value="ECO:0007669"/>
    <property type="project" value="InterPro"/>
</dbReference>
<dbReference type="GO" id="GO:0003677">
    <property type="term" value="F:DNA binding"/>
    <property type="evidence" value="ECO:0007669"/>
    <property type="project" value="InterPro"/>
</dbReference>
<evidence type="ECO:0000256" key="5">
    <source>
        <dbReference type="ARBA" id="ARBA00023242"/>
    </source>
</evidence>
<organism evidence="8 9">
    <name type="scientific">Brassicogethes aeneus</name>
    <name type="common">Rape pollen beetle</name>
    <name type="synonym">Meligethes aeneus</name>
    <dbReference type="NCBI Taxonomy" id="1431903"/>
    <lineage>
        <taxon>Eukaryota</taxon>
        <taxon>Metazoa</taxon>
        <taxon>Ecdysozoa</taxon>
        <taxon>Arthropoda</taxon>
        <taxon>Hexapoda</taxon>
        <taxon>Insecta</taxon>
        <taxon>Pterygota</taxon>
        <taxon>Neoptera</taxon>
        <taxon>Endopterygota</taxon>
        <taxon>Coleoptera</taxon>
        <taxon>Polyphaga</taxon>
        <taxon>Cucujiformia</taxon>
        <taxon>Nitidulidae</taxon>
        <taxon>Meligethinae</taxon>
        <taxon>Brassicogethes</taxon>
    </lineage>
</organism>
<dbReference type="Proteomes" id="UP001154078">
    <property type="component" value="Chromosome 2"/>
</dbReference>
<feature type="domain" description="BEN" evidence="7">
    <location>
        <begin position="157"/>
        <end position="255"/>
    </location>
</feature>
<feature type="domain" description="BEN" evidence="7">
    <location>
        <begin position="470"/>
        <end position="568"/>
    </location>
</feature>
<sequence length="573" mass="64985">MSSIEASDLRKIYEQIKQERNFVLLHLHDSEVAMQNQLLKLNFFKQQYEISSSELLKKAESVLLYEERSRSNVTIVKIPKEDFNVASTACFTPNSIDSSSDVLVIDLDESIKEEVLESDNESQLKCQEPRNEAPVAVPEEQQSKKRRLQSMEVIEIGSNGTQMVEQQYKTIKWGNYTKATRQLLEAYFSRDVLANSSLSGRPSPAFLNSGKTTKKPLDKNIIEDIVACVSKNCNVLPRMVRHCITTKCADEGKSTCTHLPFSISSIEASDLRKIYEQIKQERNFVLLHLHNSEVALQNQLHKLNFFKQQYEITSSELLKKTESVLLYEERSRSNVTIPNESTACFTPNSIDSCNDVLVIDLDEPIKEEVIVFKSDSTACFTPNSIDSCSDVLVIDFDESIKEEVIVLESDNESQSKCQEPRSEFVENKKDFLSYYNLSQLVPKDSIPVAVPEEQPSNKRSLQSMEVIEIGSNGTQMVEQEYKTIKWGNYAKATRQLLEAFFTRDVLANSSLSGRPSPAFLNSGKSTKKPLDKNIIEDIVACVTKNCNVLPRMVRHCITTKCADEGKLFRRSLN</sequence>
<dbReference type="OrthoDB" id="8186171at2759"/>
<keyword evidence="2" id="KW-0678">Repressor</keyword>
<evidence type="ECO:0000256" key="6">
    <source>
        <dbReference type="SAM" id="MobiDB-lite"/>
    </source>
</evidence>
<accession>A0A9P0FEY0</accession>